<dbReference type="RefSeq" id="WP_133994329.1">
    <property type="nucleotide sequence ID" value="NZ_SODV01000001.1"/>
</dbReference>
<gene>
    <name evidence="3" type="ORF">EDB95_2729</name>
</gene>
<dbReference type="Proteomes" id="UP000294498">
    <property type="component" value="Unassembled WGS sequence"/>
</dbReference>
<dbReference type="AlphaFoldDB" id="A0A4R8DW98"/>
<feature type="chain" id="PRO_5020399081" evidence="1">
    <location>
        <begin position="21"/>
        <end position="632"/>
    </location>
</feature>
<dbReference type="Gene3D" id="3.10.620.30">
    <property type="match status" value="1"/>
</dbReference>
<dbReference type="SUPFAM" id="SSF54001">
    <property type="entry name" value="Cysteine proteinases"/>
    <property type="match status" value="1"/>
</dbReference>
<feature type="signal peptide" evidence="1">
    <location>
        <begin position="1"/>
        <end position="20"/>
    </location>
</feature>
<name>A0A4R8DW98_9BACT</name>
<evidence type="ECO:0000313" key="4">
    <source>
        <dbReference type="Proteomes" id="UP000294498"/>
    </source>
</evidence>
<sequence length="632" mass="71029">MVKAAVLSLLLAFAGARCLAQFNYATALIPDSLRKGAHTVIRESRESYVISSLSKSTYSMHEVITVLDPHGKQALSFGIRGSSLARLEDADVYVYDSLGRPMQHIRQKDMEKSGWGEELVEDGIYTYCSVNDATYPITVERDYTLAYKGSKIFPEFDLSNADGSIQQETLTVTLPKSMTFRYHGHHAHLEPTIADAGKDDHVYTWTASGIKTIPSEAGAPADWGPAIYMAPTQFELAGYAGDMTTWQSFGKWAYDLNKNAIVLPEASRQLYLNMVKDAPTDLDKARILYRYLQKNFRYVAIELGIGGDQAFPATFTEKKKYGDCKGLSCYLSACLTAVGVKSYPALVNYGDLSQPVDPSFPQDRFNHVILCIPQPHDSVWLECTSNHTDFGVLGAFTENRNALLLTENGGVLVHTPSSTAMETRRDVFTRVNLSEDGSGKAEVAIKATGEDRYNEIGYVYEQNHDDQKRFLVEEMEFPQPDDFTINLEQVDSPLLRTHIALAFEKVPDFTAGDKMFLRPHIYHLHLTHLPESKNRTQSYFFDHPFEESDTTCYQLPTGYVVDELPQARTFSCPHASYTSNYWYDTTQKAVYSYTSIILKDRMVPASDYDATRLFFSQAIKEETAKIVVKPAQ</sequence>
<dbReference type="InterPro" id="IPR038765">
    <property type="entry name" value="Papain-like_cys_pep_sf"/>
</dbReference>
<evidence type="ECO:0000313" key="3">
    <source>
        <dbReference type="EMBL" id="TDX01687.1"/>
    </source>
</evidence>
<dbReference type="Gene3D" id="2.60.40.3140">
    <property type="match status" value="1"/>
</dbReference>
<dbReference type="InterPro" id="IPR024618">
    <property type="entry name" value="DUF3857"/>
</dbReference>
<protein>
    <submittedName>
        <fullName evidence="3">Transglutaminase superfamily protein</fullName>
    </submittedName>
</protein>
<accession>A0A4R8DW98</accession>
<dbReference type="Gene3D" id="2.60.120.1130">
    <property type="match status" value="1"/>
</dbReference>
<keyword evidence="4" id="KW-1185">Reference proteome</keyword>
<evidence type="ECO:0000259" key="2">
    <source>
        <dbReference type="Pfam" id="PF12969"/>
    </source>
</evidence>
<proteinExistence type="predicted"/>
<dbReference type="OrthoDB" id="8595007at2"/>
<dbReference type="EMBL" id="SODV01000001">
    <property type="protein sequence ID" value="TDX01687.1"/>
    <property type="molecule type" value="Genomic_DNA"/>
</dbReference>
<organism evidence="3 4">
    <name type="scientific">Dinghuibacter silviterrae</name>
    <dbReference type="NCBI Taxonomy" id="1539049"/>
    <lineage>
        <taxon>Bacteria</taxon>
        <taxon>Pseudomonadati</taxon>
        <taxon>Bacteroidota</taxon>
        <taxon>Chitinophagia</taxon>
        <taxon>Chitinophagales</taxon>
        <taxon>Chitinophagaceae</taxon>
        <taxon>Dinghuibacter</taxon>
    </lineage>
</organism>
<feature type="domain" description="DUF3857" evidence="2">
    <location>
        <begin position="56"/>
        <end position="212"/>
    </location>
</feature>
<dbReference type="Pfam" id="PF12969">
    <property type="entry name" value="DUF3857"/>
    <property type="match status" value="1"/>
</dbReference>
<comment type="caution">
    <text evidence="3">The sequence shown here is derived from an EMBL/GenBank/DDBJ whole genome shotgun (WGS) entry which is preliminary data.</text>
</comment>
<keyword evidence="1" id="KW-0732">Signal</keyword>
<reference evidence="3 4" key="1">
    <citation type="submission" date="2019-03" db="EMBL/GenBank/DDBJ databases">
        <title>Genomic Encyclopedia of Type Strains, Phase IV (KMG-IV): sequencing the most valuable type-strain genomes for metagenomic binning, comparative biology and taxonomic classification.</title>
        <authorList>
            <person name="Goeker M."/>
        </authorList>
    </citation>
    <scope>NUCLEOTIDE SEQUENCE [LARGE SCALE GENOMIC DNA]</scope>
    <source>
        <strain evidence="3 4">DSM 100059</strain>
    </source>
</reference>
<evidence type="ECO:0000256" key="1">
    <source>
        <dbReference type="SAM" id="SignalP"/>
    </source>
</evidence>